<sequence>MKNHDRYILTAMLVALICVISYHWIDRPVTEMFLSLRGTWLTAIFKQLTRLGESQWYLAGGLLLWLRYRKSDPTLSSGGLLLFSSVALSGIAANIAKSILGRARPRLYDHHDIFGFDFFHIDYAWLSFPSGHSATAFSAASALALMFPRYRVICYCAAALVASSRVILAQHWVSDIVAGSFLGLMTTLLLYHKHFRRSMHEQPV</sequence>
<name>A0A831STD7_PROAE</name>
<proteinExistence type="predicted"/>
<feature type="transmembrane region" description="Helical" evidence="1">
    <location>
        <begin position="152"/>
        <end position="170"/>
    </location>
</feature>
<keyword evidence="1" id="KW-0812">Transmembrane</keyword>
<keyword evidence="1" id="KW-0472">Membrane</keyword>
<dbReference type="Pfam" id="PF01569">
    <property type="entry name" value="PAP2"/>
    <property type="match status" value="1"/>
</dbReference>
<dbReference type="AlphaFoldDB" id="A0A831STD7"/>
<protein>
    <submittedName>
        <fullName evidence="3">Phosphatase PAP2 family protein</fullName>
    </submittedName>
</protein>
<dbReference type="PANTHER" id="PTHR14969">
    <property type="entry name" value="SPHINGOSINE-1-PHOSPHATE PHOSPHOHYDROLASE"/>
    <property type="match status" value="1"/>
</dbReference>
<keyword evidence="1" id="KW-1133">Transmembrane helix</keyword>
<feature type="transmembrane region" description="Helical" evidence="1">
    <location>
        <begin position="7"/>
        <end position="25"/>
    </location>
</feature>
<accession>A0A831STD7</accession>
<dbReference type="Gene3D" id="1.20.144.10">
    <property type="entry name" value="Phosphatidic acid phosphatase type 2/haloperoxidase"/>
    <property type="match status" value="2"/>
</dbReference>
<feature type="transmembrane region" description="Helical" evidence="1">
    <location>
        <begin position="75"/>
        <end position="96"/>
    </location>
</feature>
<organism evidence="3">
    <name type="scientific">Prosthecochloris aestuarii</name>
    <dbReference type="NCBI Taxonomy" id="1102"/>
    <lineage>
        <taxon>Bacteria</taxon>
        <taxon>Pseudomonadati</taxon>
        <taxon>Chlorobiota</taxon>
        <taxon>Chlorobiia</taxon>
        <taxon>Chlorobiales</taxon>
        <taxon>Chlorobiaceae</taxon>
        <taxon>Prosthecochloris</taxon>
    </lineage>
</organism>
<feature type="domain" description="Phosphatidic acid phosphatase type 2/haloperoxidase" evidence="2">
    <location>
        <begin position="77"/>
        <end position="191"/>
    </location>
</feature>
<dbReference type="InterPro" id="IPR036938">
    <property type="entry name" value="PAP2/HPO_sf"/>
</dbReference>
<dbReference type="EMBL" id="DSBW01000075">
    <property type="protein sequence ID" value="HED30688.1"/>
    <property type="molecule type" value="Genomic_DNA"/>
</dbReference>
<dbReference type="PANTHER" id="PTHR14969:SF13">
    <property type="entry name" value="AT30094P"/>
    <property type="match status" value="1"/>
</dbReference>
<dbReference type="Proteomes" id="UP000886335">
    <property type="component" value="Unassembled WGS sequence"/>
</dbReference>
<evidence type="ECO:0000259" key="2">
    <source>
        <dbReference type="SMART" id="SM00014"/>
    </source>
</evidence>
<feature type="transmembrane region" description="Helical" evidence="1">
    <location>
        <begin position="176"/>
        <end position="192"/>
    </location>
</feature>
<gene>
    <name evidence="3" type="ORF">ENN50_03155</name>
</gene>
<comment type="caution">
    <text evidence="3">The sequence shown here is derived from an EMBL/GenBank/DDBJ whole genome shotgun (WGS) entry which is preliminary data.</text>
</comment>
<dbReference type="SMART" id="SM00014">
    <property type="entry name" value="acidPPc"/>
    <property type="match status" value="1"/>
</dbReference>
<reference evidence="3" key="1">
    <citation type="journal article" date="2020" name="mSystems">
        <title>Genome- and Community-Level Interaction Insights into Carbon Utilization and Element Cycling Functions of Hydrothermarchaeota in Hydrothermal Sediment.</title>
        <authorList>
            <person name="Zhou Z."/>
            <person name="Liu Y."/>
            <person name="Xu W."/>
            <person name="Pan J."/>
            <person name="Luo Z.H."/>
            <person name="Li M."/>
        </authorList>
    </citation>
    <scope>NUCLEOTIDE SEQUENCE [LARGE SCALE GENOMIC DNA]</scope>
    <source>
        <strain evidence="3">SpSt-1181</strain>
    </source>
</reference>
<evidence type="ECO:0000256" key="1">
    <source>
        <dbReference type="SAM" id="Phobius"/>
    </source>
</evidence>
<evidence type="ECO:0000313" key="3">
    <source>
        <dbReference type="EMBL" id="HED30688.1"/>
    </source>
</evidence>
<dbReference type="SUPFAM" id="SSF48317">
    <property type="entry name" value="Acid phosphatase/Vanadium-dependent haloperoxidase"/>
    <property type="match status" value="1"/>
</dbReference>
<dbReference type="InterPro" id="IPR000326">
    <property type="entry name" value="PAP2/HPO"/>
</dbReference>